<reference evidence="2" key="1">
    <citation type="submission" date="2015-02" db="EMBL/GenBank/DDBJ databases">
        <title>Draft Genome of Frankia sp. CpI1-S.</title>
        <authorList>
            <person name="Oshone R.T."/>
            <person name="Ngom M."/>
            <person name="Ghodhbane-Gtari F."/>
            <person name="Gtari M."/>
            <person name="Morris K."/>
            <person name="Thomas K."/>
            <person name="Sen A."/>
            <person name="Tisa L.S."/>
        </authorList>
    </citation>
    <scope>NUCLEOTIDE SEQUENCE [LARGE SCALE GENOMIC DNA]</scope>
    <source>
        <strain evidence="2">CpI1-S</strain>
    </source>
</reference>
<evidence type="ECO:0000313" key="1">
    <source>
        <dbReference type="EMBL" id="KJE20394.1"/>
    </source>
</evidence>
<dbReference type="PATRIC" id="fig|1502723.3.peg.5704"/>
<proteinExistence type="predicted"/>
<sequence length="391" mass="41577">MTEAPTSVVSVGGVDGVASDARDAWMTDAWHRALLGLAGFLPDELISTARFWLAQGQRFDIAQAVTLAVATGLLDVGGAEIGLAREEFRAAGQEKDGLLGALDVLPIAERLPTAWEFRSGDPYADGTAASLPIDLTTGVGPAELADTEQAILAAILAEPDAAGLWRTWRVSAAGEPWAPPKRVFAVTIEAGTRPPVEVTSRLQTALVAAGEPDPQVEVSVVGTDTPSYQTLARMCGALLWSREPALGVSVARVFDAADPVTGPRFAPDRPRITNVAVRARLLGYLDNGVALFDGSAPMPDVLDPAQGDVVPGMFRTDGRWVWTDAVGYYLRAYGIAPEQGFRWHLEHGEPAERIDEVVLHRVLATVLSRRREDEAAWVVPPAGQSAAPDAP</sequence>
<gene>
    <name evidence="1" type="ORF">FF36_05293</name>
</gene>
<reference evidence="1 2" key="2">
    <citation type="journal article" date="2016" name="Genome Announc.">
        <title>Permanent Draft Genome Sequences for Two Variants of Frankia sp. Strain CpI1, the First Frankia Strain Isolated from Root Nodules of Comptonia peregrina.</title>
        <authorList>
            <person name="Oshone R."/>
            <person name="Hurst S.G.IV."/>
            <person name="Abebe-Akele F."/>
            <person name="Simpson S."/>
            <person name="Morris K."/>
            <person name="Thomas W.K."/>
            <person name="Tisa L.S."/>
        </authorList>
    </citation>
    <scope>NUCLEOTIDE SEQUENCE [LARGE SCALE GENOMIC DNA]</scope>
    <source>
        <strain evidence="2">CpI1-S</strain>
    </source>
</reference>
<dbReference type="AlphaFoldDB" id="A0A0D8B8Z5"/>
<protein>
    <submittedName>
        <fullName evidence="1">Uncharacterized protein</fullName>
    </submittedName>
</protein>
<dbReference type="EMBL" id="JYFN01000061">
    <property type="protein sequence ID" value="KJE20394.1"/>
    <property type="molecule type" value="Genomic_DNA"/>
</dbReference>
<organism evidence="1 2">
    <name type="scientific">Frankia torreyi</name>
    <dbReference type="NCBI Taxonomy" id="1856"/>
    <lineage>
        <taxon>Bacteria</taxon>
        <taxon>Bacillati</taxon>
        <taxon>Actinomycetota</taxon>
        <taxon>Actinomycetes</taxon>
        <taxon>Frankiales</taxon>
        <taxon>Frankiaceae</taxon>
        <taxon>Frankia</taxon>
    </lineage>
</organism>
<accession>A0A0D8B8Z5</accession>
<dbReference type="Proteomes" id="UP000032545">
    <property type="component" value="Unassembled WGS sequence"/>
</dbReference>
<keyword evidence="2" id="KW-1185">Reference proteome</keyword>
<comment type="caution">
    <text evidence="1">The sequence shown here is derived from an EMBL/GenBank/DDBJ whole genome shotgun (WGS) entry which is preliminary data.</text>
</comment>
<name>A0A0D8B8Z5_9ACTN</name>
<evidence type="ECO:0000313" key="2">
    <source>
        <dbReference type="Proteomes" id="UP000032545"/>
    </source>
</evidence>